<comment type="function">
    <text evidence="4">Located at the polypeptide exit tunnel on the outside of the subunit.</text>
</comment>
<accession>A0A0H4T2A0</accession>
<dbReference type="PANTHER" id="PTHR11143">
    <property type="entry name" value="60S RIBOSOMAL PROTEIN L26 FAMILY MEMBER"/>
    <property type="match status" value="1"/>
</dbReference>
<dbReference type="GO" id="GO:0003735">
    <property type="term" value="F:structural constituent of ribosome"/>
    <property type="evidence" value="ECO:0007669"/>
    <property type="project" value="UniProtKB-UniRule"/>
</dbReference>
<evidence type="ECO:0000256" key="5">
    <source>
        <dbReference type="SAM" id="MobiDB-lite"/>
    </source>
</evidence>
<evidence type="ECO:0000256" key="1">
    <source>
        <dbReference type="ARBA" id="ARBA00010618"/>
    </source>
</evidence>
<protein>
    <recommendedName>
        <fullName evidence="4">Large ribosomal subunit protein uL24</fullName>
    </recommendedName>
</protein>
<feature type="region of interest" description="Disordered" evidence="5">
    <location>
        <begin position="1"/>
        <end position="44"/>
    </location>
</feature>
<dbReference type="EMBL" id="KT006977">
    <property type="protein sequence ID" value="AKQ01766.1"/>
    <property type="molecule type" value="Genomic_DNA"/>
</dbReference>
<dbReference type="GO" id="GO:0015934">
    <property type="term" value="C:large ribosomal subunit"/>
    <property type="evidence" value="ECO:0007669"/>
    <property type="project" value="UniProtKB-UniRule"/>
</dbReference>
<keyword evidence="4" id="KW-0694">RNA-binding</keyword>
<comment type="similarity">
    <text evidence="1 4">Belongs to the universal ribosomal protein uL24 family.</text>
</comment>
<dbReference type="SMART" id="SM00739">
    <property type="entry name" value="KOW"/>
    <property type="match status" value="1"/>
</dbReference>
<dbReference type="InterPro" id="IPR041988">
    <property type="entry name" value="Ribosomal_uL24_KOW"/>
</dbReference>
<dbReference type="GO" id="GO:0019843">
    <property type="term" value="F:rRNA binding"/>
    <property type="evidence" value="ECO:0007669"/>
    <property type="project" value="UniProtKB-UniRule"/>
</dbReference>
<dbReference type="PROSITE" id="PS01108">
    <property type="entry name" value="RIBOSOMAL_L24"/>
    <property type="match status" value="1"/>
</dbReference>
<dbReference type="SUPFAM" id="SSF50104">
    <property type="entry name" value="Translation proteins SH3-like domain"/>
    <property type="match status" value="1"/>
</dbReference>
<keyword evidence="4" id="KW-0699">rRNA-binding</keyword>
<keyword evidence="3 4" id="KW-0687">Ribonucleoprotein</keyword>
<dbReference type="InterPro" id="IPR005756">
    <property type="entry name" value="Ribosomal_uL24_euk/arc"/>
</dbReference>
<organism evidence="7">
    <name type="scientific">uncultured euryarchaeote Rifle_16ft_4_minimus_25120</name>
    <dbReference type="NCBI Taxonomy" id="1665191"/>
    <lineage>
        <taxon>Archaea</taxon>
        <taxon>Methanobacteriati</taxon>
        <taxon>Methanobacteriota</taxon>
        <taxon>environmental samples</taxon>
    </lineage>
</organism>
<dbReference type="GO" id="GO:0006412">
    <property type="term" value="P:translation"/>
    <property type="evidence" value="ECO:0007669"/>
    <property type="project" value="UniProtKB-UniRule"/>
</dbReference>
<name>A0A0H4T2A0_9EURY</name>
<keyword evidence="2 4" id="KW-0689">Ribosomal protein</keyword>
<sequence length="122" mass="13866">MVSSKPRIQRKRAAQAPLHRKRRMTSSHLSPEIHDKAKGRLPRAVPVRKGDTVRIMRGGFRGREGKVLSVDRVAGTVVVEGITIEKVDEKKVERPIHASNLMIVRMDDTDAWRRRKLEALGE</sequence>
<dbReference type="InterPro" id="IPR005825">
    <property type="entry name" value="Ribosomal_uL24_CS"/>
</dbReference>
<evidence type="ECO:0000259" key="6">
    <source>
        <dbReference type="SMART" id="SM00739"/>
    </source>
</evidence>
<dbReference type="InterPro" id="IPR008991">
    <property type="entry name" value="Translation_prot_SH3-like_sf"/>
</dbReference>
<dbReference type="AlphaFoldDB" id="A0A0H4T2A0"/>
<dbReference type="InterPro" id="IPR005824">
    <property type="entry name" value="KOW"/>
</dbReference>
<evidence type="ECO:0000256" key="3">
    <source>
        <dbReference type="ARBA" id="ARBA00023274"/>
    </source>
</evidence>
<gene>
    <name evidence="4" type="primary">rpl24</name>
</gene>
<comment type="function">
    <text evidence="4">One of two assembly initiator proteins, it binds directly to the 5'-end of the 23S rRNA, where it nucleates assembly of the 50S subunit.</text>
</comment>
<dbReference type="Pfam" id="PF00467">
    <property type="entry name" value="KOW"/>
    <property type="match status" value="1"/>
</dbReference>
<dbReference type="Gene3D" id="2.30.30.30">
    <property type="match status" value="1"/>
</dbReference>
<evidence type="ECO:0000313" key="7">
    <source>
        <dbReference type="EMBL" id="AKQ01766.1"/>
    </source>
</evidence>
<dbReference type="HAMAP" id="MF_01326_A">
    <property type="entry name" value="Ribosomal_uL24_A"/>
    <property type="match status" value="1"/>
</dbReference>
<comment type="subunit">
    <text evidence="4">Part of the 50S ribosomal subunit.</text>
</comment>
<dbReference type="NCBIfam" id="TIGR01080">
    <property type="entry name" value="rplX_A_E"/>
    <property type="match status" value="1"/>
</dbReference>
<proteinExistence type="inferred from homology"/>
<feature type="domain" description="KOW" evidence="6">
    <location>
        <begin position="46"/>
        <end position="73"/>
    </location>
</feature>
<dbReference type="CDD" id="cd06089">
    <property type="entry name" value="KOW_RPL26"/>
    <property type="match status" value="1"/>
</dbReference>
<reference evidence="7" key="1">
    <citation type="journal article" date="2015" name="ISME J.">
        <title>Aquifer environment selects for microbial species cohorts in sediment and groundwater.</title>
        <authorList>
            <person name="Hug L.A."/>
            <person name="Thomas B.C."/>
            <person name="Brown C.T."/>
            <person name="Frischkorn K.R."/>
            <person name="Williams K.H."/>
            <person name="Tringe S.G."/>
            <person name="Banfield J.F."/>
        </authorList>
    </citation>
    <scope>NUCLEOTIDE SEQUENCE</scope>
</reference>
<evidence type="ECO:0000256" key="2">
    <source>
        <dbReference type="ARBA" id="ARBA00022980"/>
    </source>
</evidence>
<dbReference type="InterPro" id="IPR014722">
    <property type="entry name" value="Rib_uL2_dom2"/>
</dbReference>
<feature type="compositionally biased region" description="Basic residues" evidence="5">
    <location>
        <begin position="7"/>
        <end position="25"/>
    </location>
</feature>
<dbReference type="Pfam" id="PF16906">
    <property type="entry name" value="Ribosomal_L26"/>
    <property type="match status" value="1"/>
</dbReference>
<evidence type="ECO:0000256" key="4">
    <source>
        <dbReference type="HAMAP-Rule" id="MF_01326"/>
    </source>
</evidence>